<comment type="caution">
    <text evidence="1">The sequence shown here is derived from an EMBL/GenBank/DDBJ whole genome shotgun (WGS) entry which is preliminary data.</text>
</comment>
<dbReference type="Proteomes" id="UP001432322">
    <property type="component" value="Unassembled WGS sequence"/>
</dbReference>
<gene>
    <name evidence="1" type="ORF">PFISCL1PPCAC_16564</name>
</gene>
<organism evidence="1 2">
    <name type="scientific">Pristionchus fissidentatus</name>
    <dbReference type="NCBI Taxonomy" id="1538716"/>
    <lineage>
        <taxon>Eukaryota</taxon>
        <taxon>Metazoa</taxon>
        <taxon>Ecdysozoa</taxon>
        <taxon>Nematoda</taxon>
        <taxon>Chromadorea</taxon>
        <taxon>Rhabditida</taxon>
        <taxon>Rhabditina</taxon>
        <taxon>Diplogasteromorpha</taxon>
        <taxon>Diplogasteroidea</taxon>
        <taxon>Neodiplogasteridae</taxon>
        <taxon>Pristionchus</taxon>
    </lineage>
</organism>
<dbReference type="InterPro" id="IPR029058">
    <property type="entry name" value="AB_hydrolase_fold"/>
</dbReference>
<proteinExistence type="predicted"/>
<accession>A0AAV5W0B0</accession>
<dbReference type="GO" id="GO:0008474">
    <property type="term" value="F:palmitoyl-(protein) hydrolase activity"/>
    <property type="evidence" value="ECO:0007669"/>
    <property type="project" value="TreeGrafter"/>
</dbReference>
<name>A0AAV5W0B0_9BILA</name>
<evidence type="ECO:0008006" key="3">
    <source>
        <dbReference type="Google" id="ProtNLM"/>
    </source>
</evidence>
<sequence>RVLLWKRACFNKPFDRRKPCVDKFRSIEKMPQVTVPVLVCHGLDDIVVPIEHGKSVYETAPVKVPPLWIPDIGHNNLENSKELWKRIRHFLYNELPSRAKTPVPSSQPNTPLHISPIEKAAPTVIHL</sequence>
<reference evidence="1" key="1">
    <citation type="submission" date="2023-10" db="EMBL/GenBank/DDBJ databases">
        <title>Genome assembly of Pristionchus species.</title>
        <authorList>
            <person name="Yoshida K."/>
            <person name="Sommer R.J."/>
        </authorList>
    </citation>
    <scope>NUCLEOTIDE SEQUENCE</scope>
    <source>
        <strain evidence="1">RS5133</strain>
    </source>
</reference>
<keyword evidence="2" id="KW-1185">Reference proteome</keyword>
<evidence type="ECO:0000313" key="2">
    <source>
        <dbReference type="Proteomes" id="UP001432322"/>
    </source>
</evidence>
<protein>
    <recommendedName>
        <fullName evidence="3">Hydrolase</fullName>
    </recommendedName>
</protein>
<evidence type="ECO:0000313" key="1">
    <source>
        <dbReference type="EMBL" id="GMT25267.1"/>
    </source>
</evidence>
<dbReference type="Gene3D" id="3.40.50.1820">
    <property type="entry name" value="alpha/beta hydrolase"/>
    <property type="match status" value="1"/>
</dbReference>
<dbReference type="PANTHER" id="PTHR12277">
    <property type="entry name" value="ALPHA/BETA HYDROLASE DOMAIN-CONTAINING PROTEIN"/>
    <property type="match status" value="1"/>
</dbReference>
<dbReference type="GO" id="GO:0005886">
    <property type="term" value="C:plasma membrane"/>
    <property type="evidence" value="ECO:0007669"/>
    <property type="project" value="TreeGrafter"/>
</dbReference>
<dbReference type="AlphaFoldDB" id="A0AAV5W0B0"/>
<feature type="non-terminal residue" evidence="1">
    <location>
        <position position="1"/>
    </location>
</feature>
<dbReference type="EMBL" id="BTSY01000004">
    <property type="protein sequence ID" value="GMT25267.1"/>
    <property type="molecule type" value="Genomic_DNA"/>
</dbReference>
<dbReference type="SUPFAM" id="SSF53474">
    <property type="entry name" value="alpha/beta-Hydrolases"/>
    <property type="match status" value="1"/>
</dbReference>
<dbReference type="GO" id="GO:0010008">
    <property type="term" value="C:endosome membrane"/>
    <property type="evidence" value="ECO:0007669"/>
    <property type="project" value="TreeGrafter"/>
</dbReference>
<dbReference type="PANTHER" id="PTHR12277:SF81">
    <property type="entry name" value="PROTEIN ABHD13"/>
    <property type="match status" value="1"/>
</dbReference>